<keyword evidence="2" id="KW-1133">Transmembrane helix</keyword>
<gene>
    <name evidence="4" type="ORF">H2200_005816</name>
</gene>
<dbReference type="AlphaFoldDB" id="A0AA38X9R4"/>
<feature type="signal peptide" evidence="3">
    <location>
        <begin position="1"/>
        <end position="23"/>
    </location>
</feature>
<organism evidence="4 5">
    <name type="scientific">Cladophialophora chaetospira</name>
    <dbReference type="NCBI Taxonomy" id="386627"/>
    <lineage>
        <taxon>Eukaryota</taxon>
        <taxon>Fungi</taxon>
        <taxon>Dikarya</taxon>
        <taxon>Ascomycota</taxon>
        <taxon>Pezizomycotina</taxon>
        <taxon>Eurotiomycetes</taxon>
        <taxon>Chaetothyriomycetidae</taxon>
        <taxon>Chaetothyriales</taxon>
        <taxon>Herpotrichiellaceae</taxon>
        <taxon>Cladophialophora</taxon>
    </lineage>
</organism>
<feature type="transmembrane region" description="Helical" evidence="2">
    <location>
        <begin position="129"/>
        <end position="147"/>
    </location>
</feature>
<keyword evidence="3" id="KW-0732">Signal</keyword>
<keyword evidence="2" id="KW-0812">Transmembrane</keyword>
<comment type="caution">
    <text evidence="4">The sequence shown here is derived from an EMBL/GenBank/DDBJ whole genome shotgun (WGS) entry which is preliminary data.</text>
</comment>
<evidence type="ECO:0000313" key="4">
    <source>
        <dbReference type="EMBL" id="KAJ9609489.1"/>
    </source>
</evidence>
<evidence type="ECO:0008006" key="6">
    <source>
        <dbReference type="Google" id="ProtNLM"/>
    </source>
</evidence>
<feature type="compositionally biased region" description="Low complexity" evidence="1">
    <location>
        <begin position="231"/>
        <end position="242"/>
    </location>
</feature>
<proteinExistence type="predicted"/>
<dbReference type="PANTHER" id="PTHR36854">
    <property type="entry name" value="CHROMOSOME 9, WHOLE GENOME SHOTGUN SEQUENCE"/>
    <property type="match status" value="1"/>
</dbReference>
<protein>
    <recommendedName>
        <fullName evidence="6">Integral membrane protein</fullName>
    </recommendedName>
</protein>
<name>A0AA38X9R4_9EURO</name>
<evidence type="ECO:0000256" key="1">
    <source>
        <dbReference type="SAM" id="MobiDB-lite"/>
    </source>
</evidence>
<evidence type="ECO:0000313" key="5">
    <source>
        <dbReference type="Proteomes" id="UP001172673"/>
    </source>
</evidence>
<sequence length="242" mass="26113">MNLYTASLSFHILLFGIISPTLAAGSTATSFCKCICFANSTIIALNPPPSSTSAASFHNLDIRSPHALPADGSPETSAEDEPARPHRELTCADCTRAFCLDSDLAICKDAREEDVFTTCFQRDSLKDETVVVIFIFATAGLLAWAAVKPWVDRLRERNTFMPLDQQDRGQGIGGPGRPSKVPRRTRFGDTDGGGSSARGVRSNEDETFAVGEYDDDMHADQDAVDIVSDMPSSSGSRPGHRP</sequence>
<dbReference type="PANTHER" id="PTHR36854:SF1">
    <property type="entry name" value="TRANSMEMBRANE PROTEIN"/>
    <property type="match status" value="1"/>
</dbReference>
<evidence type="ECO:0000256" key="2">
    <source>
        <dbReference type="SAM" id="Phobius"/>
    </source>
</evidence>
<evidence type="ECO:0000256" key="3">
    <source>
        <dbReference type="SAM" id="SignalP"/>
    </source>
</evidence>
<feature type="chain" id="PRO_5041346074" description="Integral membrane protein" evidence="3">
    <location>
        <begin position="24"/>
        <end position="242"/>
    </location>
</feature>
<feature type="region of interest" description="Disordered" evidence="1">
    <location>
        <begin position="164"/>
        <end position="242"/>
    </location>
</feature>
<reference evidence="4" key="1">
    <citation type="submission" date="2022-10" db="EMBL/GenBank/DDBJ databases">
        <title>Culturing micro-colonial fungi from biological soil crusts in the Mojave desert and describing Neophaeococcomyces mojavensis, and introducing the new genera and species Taxawa tesnikishii.</title>
        <authorList>
            <person name="Kurbessoian T."/>
            <person name="Stajich J.E."/>
        </authorList>
    </citation>
    <scope>NUCLEOTIDE SEQUENCE</scope>
    <source>
        <strain evidence="4">TK_41</strain>
    </source>
</reference>
<dbReference type="Proteomes" id="UP001172673">
    <property type="component" value="Unassembled WGS sequence"/>
</dbReference>
<dbReference type="EMBL" id="JAPDRK010000008">
    <property type="protein sequence ID" value="KAJ9609489.1"/>
    <property type="molecule type" value="Genomic_DNA"/>
</dbReference>
<keyword evidence="5" id="KW-1185">Reference proteome</keyword>
<keyword evidence="2" id="KW-0472">Membrane</keyword>
<accession>A0AA38X9R4</accession>